<comment type="caution">
    <text evidence="2">The sequence shown here is derived from an EMBL/GenBank/DDBJ whole genome shotgun (WGS) entry which is preliminary data.</text>
</comment>
<reference evidence="3" key="1">
    <citation type="submission" date="2013-09" db="EMBL/GenBank/DDBJ databases">
        <title>Corchorus olitorius genome sequencing.</title>
        <authorList>
            <person name="Alam M."/>
            <person name="Haque M.S."/>
            <person name="Islam M.S."/>
            <person name="Emdad E.M."/>
            <person name="Islam M.M."/>
            <person name="Ahmed B."/>
            <person name="Halim A."/>
            <person name="Hossen Q.M.M."/>
            <person name="Hossain M.Z."/>
            <person name="Ahmed R."/>
            <person name="Khan M.M."/>
            <person name="Islam R."/>
            <person name="Rashid M.M."/>
            <person name="Khan S.A."/>
            <person name="Rahman M.S."/>
            <person name="Alam M."/>
            <person name="Yahiya A.S."/>
            <person name="Khan M.S."/>
            <person name="Azam M.S."/>
            <person name="Haque T."/>
            <person name="Lashkar M.Z.H."/>
            <person name="Akhand A.I."/>
            <person name="Morshed G."/>
            <person name="Roy S."/>
            <person name="Uddin K.S."/>
            <person name="Rabeya T."/>
            <person name="Hossain A.S."/>
            <person name="Chowdhury A."/>
            <person name="Snigdha A.R."/>
            <person name="Mortoza M.S."/>
            <person name="Matin S.A."/>
            <person name="Hoque S.M.E."/>
            <person name="Islam M.K."/>
            <person name="Roy D.K."/>
            <person name="Haider R."/>
            <person name="Moosa M.M."/>
            <person name="Elias S.M."/>
            <person name="Hasan A.M."/>
            <person name="Jahan S."/>
            <person name="Shafiuddin M."/>
            <person name="Mahmood N."/>
            <person name="Shommy N.S."/>
        </authorList>
    </citation>
    <scope>NUCLEOTIDE SEQUENCE [LARGE SCALE GENOMIC DNA]</scope>
    <source>
        <strain evidence="3">cv. O-4</strain>
    </source>
</reference>
<dbReference type="AlphaFoldDB" id="A0A1R3KN29"/>
<evidence type="ECO:0000313" key="2">
    <source>
        <dbReference type="EMBL" id="OMP08471.1"/>
    </source>
</evidence>
<accession>A0A1R3KN29</accession>
<evidence type="ECO:0000313" key="3">
    <source>
        <dbReference type="Proteomes" id="UP000187203"/>
    </source>
</evidence>
<evidence type="ECO:0000256" key="1">
    <source>
        <dbReference type="SAM" id="MobiDB-lite"/>
    </source>
</evidence>
<sequence length="170" mass="19188">MTDFGFSCFSFLNVAAATVNGRLNLNLLSEVGYTIFLFYGERHDDKVNAYEDLRVRLFVKLFASKNKGLSSALRTIMRMRSIANAAIKSAPKRPKPTESTHGGELDKVDMNQGQEMEDAVDFFVGITRSLKKGKGRQMRYSLPPLSFSQYNVKGTPVRSRRSRQFSLFGQ</sequence>
<keyword evidence="3" id="KW-1185">Reference proteome</keyword>
<protein>
    <submittedName>
        <fullName evidence="2">Uncharacterized protein</fullName>
    </submittedName>
</protein>
<organism evidence="2 3">
    <name type="scientific">Corchorus olitorius</name>
    <dbReference type="NCBI Taxonomy" id="93759"/>
    <lineage>
        <taxon>Eukaryota</taxon>
        <taxon>Viridiplantae</taxon>
        <taxon>Streptophyta</taxon>
        <taxon>Embryophyta</taxon>
        <taxon>Tracheophyta</taxon>
        <taxon>Spermatophyta</taxon>
        <taxon>Magnoliopsida</taxon>
        <taxon>eudicotyledons</taxon>
        <taxon>Gunneridae</taxon>
        <taxon>Pentapetalae</taxon>
        <taxon>rosids</taxon>
        <taxon>malvids</taxon>
        <taxon>Malvales</taxon>
        <taxon>Malvaceae</taxon>
        <taxon>Grewioideae</taxon>
        <taxon>Apeibeae</taxon>
        <taxon>Corchorus</taxon>
    </lineage>
</organism>
<feature type="compositionally biased region" description="Basic and acidic residues" evidence="1">
    <location>
        <begin position="95"/>
        <end position="106"/>
    </location>
</feature>
<proteinExistence type="predicted"/>
<dbReference type="Proteomes" id="UP000187203">
    <property type="component" value="Unassembled WGS sequence"/>
</dbReference>
<name>A0A1R3KN29_9ROSI</name>
<gene>
    <name evidence="2" type="ORF">COLO4_06441</name>
</gene>
<dbReference type="EMBL" id="AWUE01012705">
    <property type="protein sequence ID" value="OMP08471.1"/>
    <property type="molecule type" value="Genomic_DNA"/>
</dbReference>
<feature type="region of interest" description="Disordered" evidence="1">
    <location>
        <begin position="87"/>
        <end position="106"/>
    </location>
</feature>